<name>A0A497VQ17_9RHOB</name>
<sequence length="191" mass="20686">MDREDELLFYVQNRLSERDREAFEERLATDQILAAELAVLQAARNNFTEKKSGASELSVGWADLEGRMDAAQPTAANDNHPIRLGLLQVAAVSAIAVMAWHFVAVPQFAKTPDAFETVSQESDAHVLQVIFSPDATLAETAAFLTQFDGSISGGPSAVGLYRLRFADPEQLESALEAAKANGALFEFVAAE</sequence>
<dbReference type="AlphaFoldDB" id="A0A497VQ17"/>
<reference evidence="1 2" key="1">
    <citation type="submission" date="2018-10" db="EMBL/GenBank/DDBJ databases">
        <title>Genomic Encyclopedia of Archaeal and Bacterial Type Strains, Phase II (KMG-II): from individual species to whole genera.</title>
        <authorList>
            <person name="Goeker M."/>
        </authorList>
    </citation>
    <scope>NUCLEOTIDE SEQUENCE [LARGE SCALE GENOMIC DNA]</scope>
    <source>
        <strain evidence="1 2">DSM 29466</strain>
    </source>
</reference>
<protein>
    <submittedName>
        <fullName evidence="1">Uncharacterized protein</fullName>
    </submittedName>
</protein>
<organism evidence="1 2">
    <name type="scientific">Litoreibacter meonggei</name>
    <dbReference type="NCBI Taxonomy" id="1049199"/>
    <lineage>
        <taxon>Bacteria</taxon>
        <taxon>Pseudomonadati</taxon>
        <taxon>Pseudomonadota</taxon>
        <taxon>Alphaproteobacteria</taxon>
        <taxon>Rhodobacterales</taxon>
        <taxon>Roseobacteraceae</taxon>
        <taxon>Litoreibacter</taxon>
    </lineage>
</organism>
<dbReference type="RefSeq" id="WP_121027616.1">
    <property type="nucleotide sequence ID" value="NZ_RCCE01000006.1"/>
</dbReference>
<keyword evidence="2" id="KW-1185">Reference proteome</keyword>
<dbReference type="OrthoDB" id="7863326at2"/>
<accession>A0A497VQ17</accession>
<comment type="caution">
    <text evidence="1">The sequence shown here is derived from an EMBL/GenBank/DDBJ whole genome shotgun (WGS) entry which is preliminary data.</text>
</comment>
<gene>
    <name evidence="1" type="ORF">BCF46_3610</name>
</gene>
<proteinExistence type="predicted"/>
<dbReference type="Proteomes" id="UP000269157">
    <property type="component" value="Unassembled WGS sequence"/>
</dbReference>
<dbReference type="EMBL" id="RCCE01000006">
    <property type="protein sequence ID" value="RLJ41034.1"/>
    <property type="molecule type" value="Genomic_DNA"/>
</dbReference>
<evidence type="ECO:0000313" key="2">
    <source>
        <dbReference type="Proteomes" id="UP000269157"/>
    </source>
</evidence>
<evidence type="ECO:0000313" key="1">
    <source>
        <dbReference type="EMBL" id="RLJ41034.1"/>
    </source>
</evidence>